<gene>
    <name evidence="2" type="ORF">CYCCA115_LOCUS1240</name>
</gene>
<comment type="caution">
    <text evidence="2">The sequence shown here is derived from an EMBL/GenBank/DDBJ whole genome shotgun (WGS) entry which is preliminary data.</text>
</comment>
<keyword evidence="3" id="KW-1185">Reference proteome</keyword>
<reference evidence="2" key="1">
    <citation type="submission" date="2023-08" db="EMBL/GenBank/DDBJ databases">
        <authorList>
            <person name="Audoor S."/>
            <person name="Bilcke G."/>
        </authorList>
    </citation>
    <scope>NUCLEOTIDE SEQUENCE</scope>
</reference>
<evidence type="ECO:0000313" key="2">
    <source>
        <dbReference type="EMBL" id="CAJ1926732.1"/>
    </source>
</evidence>
<evidence type="ECO:0000313" key="3">
    <source>
        <dbReference type="Proteomes" id="UP001295423"/>
    </source>
</evidence>
<feature type="region of interest" description="Disordered" evidence="1">
    <location>
        <begin position="32"/>
        <end position="59"/>
    </location>
</feature>
<sequence>MAASVEQEIEQVGEAIARVEREIEEINEILKSPTISDDDKTYHRQEKSQLRQKESQLRQKEDRLRQEKLLLIERTPVPNAAFDVTRMVQANNPNEMANRQQELGHLLATLENLERKTNLLETPTTPWVGRKATRNSIECIVESNFSKRQSTDHAQFAFLVASGHVRSGKTRTGIELPGIIDRVFESKSLDQKVLPTVYLKIDFLNGSKFNAQFDTPRRAPSEALGGRLLLSYFDISVLQPISHDFVMGQILRHVLRHNKAEANVVVPVVIHFDEHGEFIADRNKSENNSDGRNFFLKMLQCLGSLATSNDSAVRDWHRAGSFFLVPITTGTSSTDANFTELSKYQVHHLALPVLDTATRKKMAAECLQGNANVDKNQISNILENDLFQVALADTGGLPGLVEFACEYNFQQGNSSPVQHLHLKVAAYVNKKWDAKMKSIVSASLSRIRVSNAFVLMAGTDTTFTVQSALDGGTIFLQNHEIRLAPAVLGKFTNDNDMLHSLILKAPTRADPWTWQSFEKVHLLYLAATMGAMVKEREQFKDISLRTYLRNLQPAGNSYLSQKLVLPLEFQSNNYIEDERQCISNQKIRVTTEDHAHVHLAKAGTPIVDGYLNVKVLGGKRLTIFLQYKHSELLSSNARVNVSHMNEAAQNLDHCLDPQHGWDVEGDWIFVWVTNREVIQDVEAIHERLLWVDSNSLCEHCPLIGERGLVARENT</sequence>
<evidence type="ECO:0000256" key="1">
    <source>
        <dbReference type="SAM" id="MobiDB-lite"/>
    </source>
</evidence>
<feature type="compositionally biased region" description="Basic and acidic residues" evidence="1">
    <location>
        <begin position="37"/>
        <end position="59"/>
    </location>
</feature>
<dbReference type="EMBL" id="CAKOGP040000003">
    <property type="protein sequence ID" value="CAJ1926732.1"/>
    <property type="molecule type" value="Genomic_DNA"/>
</dbReference>
<proteinExistence type="predicted"/>
<name>A0AAD2CBU3_9STRA</name>
<accession>A0AAD2CBU3</accession>
<protein>
    <submittedName>
        <fullName evidence="2">Uncharacterized protein</fullName>
    </submittedName>
</protein>
<dbReference type="AlphaFoldDB" id="A0AAD2CBU3"/>
<dbReference type="Proteomes" id="UP001295423">
    <property type="component" value="Unassembled WGS sequence"/>
</dbReference>
<organism evidence="2 3">
    <name type="scientific">Cylindrotheca closterium</name>
    <dbReference type="NCBI Taxonomy" id="2856"/>
    <lineage>
        <taxon>Eukaryota</taxon>
        <taxon>Sar</taxon>
        <taxon>Stramenopiles</taxon>
        <taxon>Ochrophyta</taxon>
        <taxon>Bacillariophyta</taxon>
        <taxon>Bacillariophyceae</taxon>
        <taxon>Bacillariophycidae</taxon>
        <taxon>Bacillariales</taxon>
        <taxon>Bacillariaceae</taxon>
        <taxon>Cylindrotheca</taxon>
    </lineage>
</organism>